<proteinExistence type="predicted"/>
<comment type="caution">
    <text evidence="1">The sequence shown here is derived from an EMBL/GenBank/DDBJ whole genome shotgun (WGS) entry which is preliminary data.</text>
</comment>
<organism evidence="1">
    <name type="scientific">bioreactor metagenome</name>
    <dbReference type="NCBI Taxonomy" id="1076179"/>
    <lineage>
        <taxon>unclassified sequences</taxon>
        <taxon>metagenomes</taxon>
        <taxon>ecological metagenomes</taxon>
    </lineage>
</organism>
<dbReference type="AlphaFoldDB" id="A0A645JCZ4"/>
<dbReference type="EMBL" id="VSSQ01136861">
    <property type="protein sequence ID" value="MPN60940.1"/>
    <property type="molecule type" value="Genomic_DNA"/>
</dbReference>
<reference evidence="1" key="1">
    <citation type="submission" date="2019-08" db="EMBL/GenBank/DDBJ databases">
        <authorList>
            <person name="Kucharzyk K."/>
            <person name="Murdoch R.W."/>
            <person name="Higgins S."/>
            <person name="Loffler F."/>
        </authorList>
    </citation>
    <scope>NUCLEOTIDE SEQUENCE</scope>
</reference>
<sequence length="106" mass="11149">MGEAEGGQGAILHREIGQVAHQGHQFAAQYLHTVAHLDKFGVVGDVAAGGAEVNDRHRLGAERAEHMDMAHHIVPELLLLGGGGLEIDVVEVGPHLIELLAGDVQS</sequence>
<protein>
    <submittedName>
        <fullName evidence="1">Uncharacterized protein</fullName>
    </submittedName>
</protein>
<evidence type="ECO:0000313" key="1">
    <source>
        <dbReference type="EMBL" id="MPN60940.1"/>
    </source>
</evidence>
<gene>
    <name evidence="1" type="ORF">SDC9_208673</name>
</gene>
<name>A0A645JCZ4_9ZZZZ</name>
<accession>A0A645JCZ4</accession>